<dbReference type="EMBL" id="AMFJ01000010">
    <property type="protein sequence ID" value="EKE30313.1"/>
    <property type="molecule type" value="Genomic_DNA"/>
</dbReference>
<evidence type="ECO:0000256" key="1">
    <source>
        <dbReference type="ARBA" id="ARBA00006484"/>
    </source>
</evidence>
<dbReference type="SUPFAM" id="SSF51735">
    <property type="entry name" value="NAD(P)-binding Rossmann-fold domains"/>
    <property type="match status" value="1"/>
</dbReference>
<dbReference type="PANTHER" id="PTHR43639">
    <property type="entry name" value="OXIDOREDUCTASE, SHORT-CHAIN DEHYDROGENASE/REDUCTASE FAMILY (AFU_ORTHOLOGUE AFUA_5G02870)"/>
    <property type="match status" value="1"/>
</dbReference>
<sequence length="247" mass="29233">MQKNERFKDKVVFITGSAKWIGRAIWLQFAKDWAKVVINYLYSWNEALKTVSDIKEYSDWIAIQGDVSDEKQVKKMIKETIKKFWRLDILVNNAWWYIDWDEWNGTSDIWERTLRHNLISVMNTSKYATEIFIKQKSWVIVNIASRHALSWHFYELAYSASKAWIVSVTQSYSKLLMPFWRANSICPWPTNSGYWFYAPKEELEATIEASPYKRLLEPDEIASTVLYLASDEASMITWQNLLIGWGR</sequence>
<accession>K2G4X3</accession>
<comment type="similarity">
    <text evidence="1">Belongs to the short-chain dehydrogenases/reductases (SDR) family.</text>
</comment>
<gene>
    <name evidence="3" type="ORF">ACD_2C00010G0006</name>
</gene>
<dbReference type="InterPro" id="IPR036291">
    <property type="entry name" value="NAD(P)-bd_dom_sf"/>
</dbReference>
<evidence type="ECO:0008006" key="4">
    <source>
        <dbReference type="Google" id="ProtNLM"/>
    </source>
</evidence>
<dbReference type="AlphaFoldDB" id="K2G4X3"/>
<dbReference type="InterPro" id="IPR002347">
    <property type="entry name" value="SDR_fam"/>
</dbReference>
<keyword evidence="2" id="KW-0560">Oxidoreductase</keyword>
<name>K2G4X3_9BACT</name>
<dbReference type="GO" id="GO:0016491">
    <property type="term" value="F:oxidoreductase activity"/>
    <property type="evidence" value="ECO:0007669"/>
    <property type="project" value="UniProtKB-KW"/>
</dbReference>
<dbReference type="CDD" id="cd05233">
    <property type="entry name" value="SDR_c"/>
    <property type="match status" value="1"/>
</dbReference>
<evidence type="ECO:0000313" key="3">
    <source>
        <dbReference type="EMBL" id="EKE30313.1"/>
    </source>
</evidence>
<reference evidence="3" key="1">
    <citation type="journal article" date="2012" name="Science">
        <title>Fermentation, hydrogen, and sulfur metabolism in multiple uncultivated bacterial phyla.</title>
        <authorList>
            <person name="Wrighton K.C."/>
            <person name="Thomas B.C."/>
            <person name="Sharon I."/>
            <person name="Miller C.S."/>
            <person name="Castelle C.J."/>
            <person name="VerBerkmoes N.C."/>
            <person name="Wilkins M.J."/>
            <person name="Hettich R.L."/>
            <person name="Lipton M.S."/>
            <person name="Williams K.H."/>
            <person name="Long P.E."/>
            <person name="Banfield J.F."/>
        </authorList>
    </citation>
    <scope>NUCLEOTIDE SEQUENCE [LARGE SCALE GENOMIC DNA]</scope>
</reference>
<dbReference type="PRINTS" id="PR00081">
    <property type="entry name" value="GDHRDH"/>
</dbReference>
<protein>
    <recommendedName>
        <fullName evidence="4">3-oxoacyl-[acyl-carrier-protein] reductase</fullName>
    </recommendedName>
</protein>
<dbReference type="PANTHER" id="PTHR43639:SF1">
    <property type="entry name" value="SHORT-CHAIN DEHYDROGENASE_REDUCTASE FAMILY PROTEIN"/>
    <property type="match status" value="1"/>
</dbReference>
<proteinExistence type="inferred from homology"/>
<dbReference type="Gene3D" id="3.40.50.720">
    <property type="entry name" value="NAD(P)-binding Rossmann-like Domain"/>
    <property type="match status" value="1"/>
</dbReference>
<organism evidence="3">
    <name type="scientific">uncultured bacterium</name>
    <name type="common">gcode 4</name>
    <dbReference type="NCBI Taxonomy" id="1234023"/>
    <lineage>
        <taxon>Bacteria</taxon>
        <taxon>environmental samples</taxon>
    </lineage>
</organism>
<comment type="caution">
    <text evidence="3">The sequence shown here is derived from an EMBL/GenBank/DDBJ whole genome shotgun (WGS) entry which is preliminary data.</text>
</comment>
<dbReference type="Pfam" id="PF13561">
    <property type="entry name" value="adh_short_C2"/>
    <property type="match status" value="1"/>
</dbReference>
<dbReference type="PRINTS" id="PR00080">
    <property type="entry name" value="SDRFAMILY"/>
</dbReference>
<evidence type="ECO:0000256" key="2">
    <source>
        <dbReference type="ARBA" id="ARBA00023002"/>
    </source>
</evidence>